<evidence type="ECO:0000256" key="5">
    <source>
        <dbReference type="HAMAP-Rule" id="MF_00374"/>
    </source>
</evidence>
<dbReference type="PROSITE" id="PS00579">
    <property type="entry name" value="RIBOSOMAL_L29"/>
    <property type="match status" value="1"/>
</dbReference>
<dbReference type="HAMAP" id="MF_00374">
    <property type="entry name" value="Ribosomal_uL29"/>
    <property type="match status" value="1"/>
</dbReference>
<dbReference type="SUPFAM" id="SSF46561">
    <property type="entry name" value="Ribosomal protein L29 (L29p)"/>
    <property type="match status" value="1"/>
</dbReference>
<dbReference type="InterPro" id="IPR018254">
    <property type="entry name" value="Ribosomal_uL29_CS"/>
</dbReference>
<evidence type="ECO:0000256" key="6">
    <source>
        <dbReference type="SAM" id="MobiDB-lite"/>
    </source>
</evidence>
<keyword evidence="8" id="KW-1185">Reference proteome</keyword>
<dbReference type="InterPro" id="IPR001854">
    <property type="entry name" value="Ribosomal_uL29"/>
</dbReference>
<evidence type="ECO:0000313" key="8">
    <source>
        <dbReference type="Proteomes" id="UP001056708"/>
    </source>
</evidence>
<feature type="compositionally biased region" description="Low complexity" evidence="6">
    <location>
        <begin position="92"/>
        <end position="110"/>
    </location>
</feature>
<dbReference type="RefSeq" id="WP_252663912.1">
    <property type="nucleotide sequence ID" value="NZ_CP098611.1"/>
</dbReference>
<dbReference type="Pfam" id="PF00831">
    <property type="entry name" value="Ribosomal_L29"/>
    <property type="match status" value="1"/>
</dbReference>
<dbReference type="InterPro" id="IPR036049">
    <property type="entry name" value="Ribosomal_uL29_sf"/>
</dbReference>
<name>A0ABY5ARQ1_9CYAN</name>
<dbReference type="CDD" id="cd00427">
    <property type="entry name" value="Ribosomal_L29_HIP"/>
    <property type="match status" value="1"/>
</dbReference>
<feature type="region of interest" description="Disordered" evidence="6">
    <location>
        <begin position="64"/>
        <end position="120"/>
    </location>
</feature>
<protein>
    <recommendedName>
        <fullName evidence="4 5">Large ribosomal subunit protein uL29</fullName>
    </recommendedName>
</protein>
<evidence type="ECO:0000256" key="3">
    <source>
        <dbReference type="ARBA" id="ARBA00023274"/>
    </source>
</evidence>
<evidence type="ECO:0000256" key="4">
    <source>
        <dbReference type="ARBA" id="ARBA00035204"/>
    </source>
</evidence>
<dbReference type="InterPro" id="IPR050063">
    <property type="entry name" value="Ribosomal_protein_uL29"/>
</dbReference>
<dbReference type="NCBIfam" id="TIGR00012">
    <property type="entry name" value="L29"/>
    <property type="match status" value="1"/>
</dbReference>
<organism evidence="7 8">
    <name type="scientific">Phormidium yuhuli AB48</name>
    <dbReference type="NCBI Taxonomy" id="2940671"/>
    <lineage>
        <taxon>Bacteria</taxon>
        <taxon>Bacillati</taxon>
        <taxon>Cyanobacteriota</taxon>
        <taxon>Cyanophyceae</taxon>
        <taxon>Oscillatoriophycideae</taxon>
        <taxon>Oscillatoriales</taxon>
        <taxon>Oscillatoriaceae</taxon>
        <taxon>Phormidium</taxon>
        <taxon>Phormidium yuhuli</taxon>
    </lineage>
</organism>
<dbReference type="Gene3D" id="1.10.287.310">
    <property type="match status" value="1"/>
</dbReference>
<keyword evidence="2 5" id="KW-0689">Ribosomal protein</keyword>
<dbReference type="PANTHER" id="PTHR10916:SF0">
    <property type="entry name" value="LARGE RIBOSOMAL SUBUNIT PROTEIN UL29C"/>
    <property type="match status" value="1"/>
</dbReference>
<dbReference type="EMBL" id="CP098611">
    <property type="protein sequence ID" value="USR91889.1"/>
    <property type="molecule type" value="Genomic_DNA"/>
</dbReference>
<dbReference type="GO" id="GO:0005840">
    <property type="term" value="C:ribosome"/>
    <property type="evidence" value="ECO:0007669"/>
    <property type="project" value="UniProtKB-KW"/>
</dbReference>
<proteinExistence type="inferred from homology"/>
<evidence type="ECO:0000313" key="7">
    <source>
        <dbReference type="EMBL" id="USR91889.1"/>
    </source>
</evidence>
<evidence type="ECO:0000256" key="1">
    <source>
        <dbReference type="ARBA" id="ARBA00009254"/>
    </source>
</evidence>
<feature type="compositionally biased region" description="Acidic residues" evidence="6">
    <location>
        <begin position="111"/>
        <end position="120"/>
    </location>
</feature>
<gene>
    <name evidence="5 7" type="primary">rpmC</name>
    <name evidence="5" type="synonym">rpl29</name>
    <name evidence="7" type="ORF">NEA10_03935</name>
</gene>
<reference evidence="7" key="1">
    <citation type="submission" date="2022-06" db="EMBL/GenBank/DDBJ databases">
        <title>Genome sequence of Phormidium yuhuli AB48 isolated from an industrial photobioreactor environment.</title>
        <authorList>
            <person name="Qiu Y."/>
            <person name="Noonan A.J.C."/>
            <person name="Dofher K."/>
            <person name="Koch M."/>
            <person name="Kieft B."/>
            <person name="Lin X."/>
            <person name="Ziels R.M."/>
            <person name="Hallam S.J."/>
        </authorList>
    </citation>
    <scope>NUCLEOTIDE SEQUENCE</scope>
    <source>
        <strain evidence="7">AB48</strain>
    </source>
</reference>
<keyword evidence="3 5" id="KW-0687">Ribonucleoprotein</keyword>
<dbReference type="Proteomes" id="UP001056708">
    <property type="component" value="Chromosome"/>
</dbReference>
<evidence type="ECO:0000256" key="2">
    <source>
        <dbReference type="ARBA" id="ARBA00022980"/>
    </source>
</evidence>
<comment type="similarity">
    <text evidence="1 5">Belongs to the universal ribosomal protein uL29 family.</text>
</comment>
<sequence length="120" mass="13115">MALPQIEEVRNLSQEEIAEQVVQVKKQLFELRLQQATGQLEKTHQFKHLRHRLAQLLTVEGELKRQAASEAAPQADSDTDSEGSTPATPVVEASETPAPSESTTEATPEAPAEEATAEEE</sequence>
<accession>A0ABY5ARQ1</accession>
<dbReference type="PANTHER" id="PTHR10916">
    <property type="entry name" value="60S RIBOSOMAL PROTEIN L35/50S RIBOSOMAL PROTEIN L29"/>
    <property type="match status" value="1"/>
</dbReference>